<evidence type="ECO:0000256" key="3">
    <source>
        <dbReference type="ARBA" id="ARBA00022989"/>
    </source>
</evidence>
<evidence type="ECO:0000256" key="2">
    <source>
        <dbReference type="ARBA" id="ARBA00022692"/>
    </source>
</evidence>
<keyword evidence="2 6" id="KW-0812">Transmembrane</keyword>
<dbReference type="AlphaFoldDB" id="A0A9P1NIH1"/>
<feature type="transmembrane region" description="Helical" evidence="6">
    <location>
        <begin position="67"/>
        <end position="96"/>
    </location>
</feature>
<evidence type="ECO:0000313" key="8">
    <source>
        <dbReference type="Proteomes" id="UP000006562"/>
    </source>
</evidence>
<reference evidence="7 8" key="1">
    <citation type="journal article" date="2011" name="Int. J. Syst. Evol. Microbiol.">
        <title>Relationship of Bacillus amyloliquefaciens clades associated with strains DSM 7T and FZB42T: a proposal for Bacillus amyloliquefaciens subsp. amyloliquefaciens subsp. nov. and Bacillus amyloliquefaciens subsp. plantarum subsp. nov. based on complete genome sequence comparisons.</title>
        <authorList>
            <person name="Borriss R."/>
            <person name="Chen X.H."/>
            <person name="Rueckert C."/>
            <person name="Blom J."/>
            <person name="Becker A."/>
            <person name="Baumgarth B."/>
            <person name="Fan B."/>
            <person name="Pukall R."/>
            <person name="Schumann P."/>
            <person name="Sproer C."/>
            <person name="Junge H."/>
            <person name="Vater J."/>
            <person name="Puhler A."/>
            <person name="Klenk H.P."/>
        </authorList>
    </citation>
    <scope>NUCLEOTIDE SEQUENCE [LARGE SCALE GENOMIC DNA]</scope>
    <source>
        <strain evidence="8">DSM 7</strain>
    </source>
</reference>
<protein>
    <submittedName>
        <fullName evidence="7">Holin skin element</fullName>
    </submittedName>
</protein>
<dbReference type="Proteomes" id="UP000006562">
    <property type="component" value="Chromosome"/>
</dbReference>
<dbReference type="Pfam" id="PF05105">
    <property type="entry name" value="Phage_holin_4_1"/>
    <property type="match status" value="1"/>
</dbReference>
<keyword evidence="8" id="KW-1185">Reference proteome</keyword>
<keyword evidence="3 6" id="KW-1133">Transmembrane helix</keyword>
<organism evidence="7 8">
    <name type="scientific">Bacillus amyloliquefaciens (strain ATCC 23350 / DSM 7 / BCRC 11601 / CCUG 28519 / NBRC 15535 / NRRL B-14393 / F)</name>
    <dbReference type="NCBI Taxonomy" id="692420"/>
    <lineage>
        <taxon>Bacteria</taxon>
        <taxon>Bacillati</taxon>
        <taxon>Bacillota</taxon>
        <taxon>Bacilli</taxon>
        <taxon>Bacillales</taxon>
        <taxon>Bacillaceae</taxon>
        <taxon>Bacillus</taxon>
        <taxon>Bacillus amyloliquefaciens group</taxon>
    </lineage>
</organism>
<dbReference type="EMBL" id="FN597644">
    <property type="protein sequence ID" value="CBI44016.1"/>
    <property type="molecule type" value="Genomic_DNA"/>
</dbReference>
<gene>
    <name evidence="7" type="primary">yqxH1</name>
    <name evidence="7" type="ordered locus">BAMF_2890</name>
</gene>
<proteinExistence type="inferred from homology"/>
<dbReference type="RefSeq" id="WP_013353317.1">
    <property type="nucleotide sequence ID" value="NC_014551.1"/>
</dbReference>
<name>A0A9P1NIH1_BACAS</name>
<dbReference type="InterPro" id="IPR006480">
    <property type="entry name" value="Phage_holin_4_1"/>
</dbReference>
<evidence type="ECO:0000256" key="5">
    <source>
        <dbReference type="ARBA" id="ARBA00023600"/>
    </source>
</evidence>
<evidence type="ECO:0000256" key="1">
    <source>
        <dbReference type="ARBA" id="ARBA00004141"/>
    </source>
</evidence>
<comment type="similarity">
    <text evidence="5">Belongs to the bacteriophage holin family. Cp-1 holin subfamily.</text>
</comment>
<accession>A0A9P1NIH1</accession>
<evidence type="ECO:0000256" key="4">
    <source>
        <dbReference type="ARBA" id="ARBA00023136"/>
    </source>
</evidence>
<sequence>MKGIELVLNIETLEIAKAYLFGGVKYLDLLLLLSFIDVFTGVVKAVKDKTLRSRNAWFGYVRKFMSFVVVILANIIDQICNLNGVLVFGTVLFYIANEGLSIVENLAQMGVKVPGFIKDKLQVIEDESQNEKSAE</sequence>
<dbReference type="GO" id="GO:0016020">
    <property type="term" value="C:membrane"/>
    <property type="evidence" value="ECO:0007669"/>
    <property type="project" value="UniProtKB-SubCell"/>
</dbReference>
<keyword evidence="4 6" id="KW-0472">Membrane</keyword>
<evidence type="ECO:0000313" key="7">
    <source>
        <dbReference type="EMBL" id="CBI44016.1"/>
    </source>
</evidence>
<dbReference type="KEGG" id="bao:BAMF_2890"/>
<dbReference type="NCBIfam" id="TIGR01593">
    <property type="entry name" value="holin_tox_secr"/>
    <property type="match status" value="1"/>
</dbReference>
<reference evidence="8" key="2">
    <citation type="journal article" date="2011" name="J. Biotechnol.">
        <title>Genome sequence of B. amyloliquefaciens type strain DSM7(T) reveals differences to plant-associated B. amyloliquefaciens FZB42.</title>
        <authorList>
            <person name="Ruckert C."/>
            <person name="Blom J."/>
            <person name="Chen X."/>
            <person name="Reva O."/>
            <person name="Borriss R."/>
        </authorList>
    </citation>
    <scope>NUCLEOTIDE SEQUENCE [LARGE SCALE GENOMIC DNA]</scope>
    <source>
        <strain evidence="8">DSM 7</strain>
    </source>
</reference>
<comment type="subcellular location">
    <subcellularLocation>
        <location evidence="1">Membrane</location>
        <topology evidence="1">Multi-pass membrane protein</topology>
    </subcellularLocation>
</comment>
<feature type="transmembrane region" description="Helical" evidence="6">
    <location>
        <begin position="26"/>
        <end position="46"/>
    </location>
</feature>
<evidence type="ECO:0000256" key="6">
    <source>
        <dbReference type="SAM" id="Phobius"/>
    </source>
</evidence>